<evidence type="ECO:0000256" key="1">
    <source>
        <dbReference type="SAM" id="MobiDB-lite"/>
    </source>
</evidence>
<dbReference type="AlphaFoldDB" id="M2XR45"/>
<proteinExistence type="predicted"/>
<dbReference type="EMBL" id="KB454484">
    <property type="protein sequence ID" value="EME32727.1"/>
    <property type="molecule type" value="Genomic_DNA"/>
</dbReference>
<organism evidence="2 3">
    <name type="scientific">Galdieria sulphuraria</name>
    <name type="common">Red alga</name>
    <dbReference type="NCBI Taxonomy" id="130081"/>
    <lineage>
        <taxon>Eukaryota</taxon>
        <taxon>Rhodophyta</taxon>
        <taxon>Bangiophyceae</taxon>
        <taxon>Galdieriales</taxon>
        <taxon>Galdieriaceae</taxon>
        <taxon>Galdieria</taxon>
    </lineage>
</organism>
<gene>
    <name evidence="2" type="ORF">Gasu_00920</name>
</gene>
<dbReference type="RefSeq" id="XP_005709247.1">
    <property type="nucleotide sequence ID" value="XM_005709190.1"/>
</dbReference>
<accession>M2XR45</accession>
<dbReference type="KEGG" id="gsl:Gasu_00920"/>
<dbReference type="OrthoDB" id="10352685at2759"/>
<reference evidence="3" key="1">
    <citation type="journal article" date="2013" name="Science">
        <title>Gene transfer from bacteria and archaea facilitated evolution of an extremophilic eukaryote.</title>
        <authorList>
            <person name="Schonknecht G."/>
            <person name="Chen W.H."/>
            <person name="Ternes C.M."/>
            <person name="Barbier G.G."/>
            <person name="Shrestha R.P."/>
            <person name="Stanke M."/>
            <person name="Brautigam A."/>
            <person name="Baker B.J."/>
            <person name="Banfield J.F."/>
            <person name="Garavito R.M."/>
            <person name="Carr K."/>
            <person name="Wilkerson C."/>
            <person name="Rensing S.A."/>
            <person name="Gagneul D."/>
            <person name="Dickenson N.E."/>
            <person name="Oesterhelt C."/>
            <person name="Lercher M.J."/>
            <person name="Weber A.P."/>
        </authorList>
    </citation>
    <scope>NUCLEOTIDE SEQUENCE [LARGE SCALE GENOMIC DNA]</scope>
    <source>
        <strain evidence="3">074W</strain>
    </source>
</reference>
<dbReference type="Proteomes" id="UP000030680">
    <property type="component" value="Unassembled WGS sequence"/>
</dbReference>
<evidence type="ECO:0000313" key="3">
    <source>
        <dbReference type="Proteomes" id="UP000030680"/>
    </source>
</evidence>
<protein>
    <submittedName>
        <fullName evidence="2">Uncharacterized protein</fullName>
    </submittedName>
</protein>
<name>M2XR45_GALSU</name>
<dbReference type="Gramene" id="EME32727">
    <property type="protein sequence ID" value="EME32727"/>
    <property type="gene ID" value="Gasu_00920"/>
</dbReference>
<sequence>MSFYPDSVVASLDAVEEFSDGQMTWKFGSSVPFSVREVSSNSFSGKEKMGGYLSQSLKPDIFRRDSKRLPGYSAEGLTGSRSVTKPPLSKLSILSTGGVTEGEITFTSSSHSESQTSVHGFGEIEEQEVFEFSSRNHVARESQLCSIKNGRGRSPSTNNFEIPRENSSERDEEDEENNFVPPHLLVQRETQSLFERPCSKRMINWT</sequence>
<keyword evidence="3" id="KW-1185">Reference proteome</keyword>
<evidence type="ECO:0000313" key="2">
    <source>
        <dbReference type="EMBL" id="EME32727.1"/>
    </source>
</evidence>
<dbReference type="GeneID" id="17091282"/>
<feature type="region of interest" description="Disordered" evidence="1">
    <location>
        <begin position="146"/>
        <end position="182"/>
    </location>
</feature>